<gene>
    <name evidence="12" type="primary">galE</name>
    <name evidence="12" type="ORF">ACERLL_09115</name>
</gene>
<comment type="subunit">
    <text evidence="10">Homodimer.</text>
</comment>
<feature type="domain" description="NAD-dependent epimerase/dehydratase" evidence="11">
    <location>
        <begin position="4"/>
        <end position="252"/>
    </location>
</feature>
<comment type="catalytic activity">
    <reaction evidence="1 10">
        <text>UDP-alpha-D-glucose = UDP-alpha-D-galactose</text>
        <dbReference type="Rhea" id="RHEA:22168"/>
        <dbReference type="ChEBI" id="CHEBI:58885"/>
        <dbReference type="ChEBI" id="CHEBI:66914"/>
        <dbReference type="EC" id="5.1.3.2"/>
    </reaction>
</comment>
<dbReference type="RefSeq" id="WP_373655763.1">
    <property type="nucleotide sequence ID" value="NZ_JBGUAW010000005.1"/>
</dbReference>
<dbReference type="InterPro" id="IPR001509">
    <property type="entry name" value="Epimerase_deHydtase"/>
</dbReference>
<dbReference type="InterPro" id="IPR036291">
    <property type="entry name" value="NAD(P)-bd_dom_sf"/>
</dbReference>
<evidence type="ECO:0000256" key="9">
    <source>
        <dbReference type="ARBA" id="ARBA00023277"/>
    </source>
</evidence>
<evidence type="ECO:0000256" key="5">
    <source>
        <dbReference type="ARBA" id="ARBA00013189"/>
    </source>
</evidence>
<dbReference type="GO" id="GO:0003978">
    <property type="term" value="F:UDP-glucose 4-epimerase activity"/>
    <property type="evidence" value="ECO:0007669"/>
    <property type="project" value="UniProtKB-EC"/>
</dbReference>
<evidence type="ECO:0000256" key="10">
    <source>
        <dbReference type="RuleBase" id="RU366046"/>
    </source>
</evidence>
<comment type="similarity">
    <text evidence="4 10">Belongs to the NAD(P)-dependent epimerase/dehydratase family.</text>
</comment>
<evidence type="ECO:0000256" key="7">
    <source>
        <dbReference type="ARBA" id="ARBA00023027"/>
    </source>
</evidence>
<dbReference type="EC" id="5.1.3.2" evidence="5 10"/>
<comment type="cofactor">
    <cofactor evidence="2 10">
        <name>NAD(+)</name>
        <dbReference type="ChEBI" id="CHEBI:57540"/>
    </cofactor>
</comment>
<dbReference type="PANTHER" id="PTHR43725:SF53">
    <property type="entry name" value="UDP-ARABINOSE 4-EPIMERASE 1"/>
    <property type="match status" value="1"/>
</dbReference>
<dbReference type="PANTHER" id="PTHR43725">
    <property type="entry name" value="UDP-GLUCOSE 4-EPIMERASE"/>
    <property type="match status" value="1"/>
</dbReference>
<reference evidence="12 13" key="1">
    <citation type="submission" date="2024-08" db="EMBL/GenBank/DDBJ databases">
        <title>Whole-genome sequencing of halo(alkali)philic microorganisms from hypersaline lakes.</title>
        <authorList>
            <person name="Sorokin D.Y."/>
            <person name="Merkel A.Y."/>
            <person name="Messina E."/>
            <person name="Yakimov M."/>
        </authorList>
    </citation>
    <scope>NUCLEOTIDE SEQUENCE [LARGE SCALE GENOMIC DNA]</scope>
    <source>
        <strain evidence="12 13">Cl-TMA</strain>
    </source>
</reference>
<keyword evidence="7 10" id="KW-0520">NAD</keyword>
<dbReference type="SUPFAM" id="SSF51735">
    <property type="entry name" value="NAD(P)-binding Rossmann-fold domains"/>
    <property type="match status" value="1"/>
</dbReference>
<dbReference type="Proteomes" id="UP001575181">
    <property type="component" value="Unassembled WGS sequence"/>
</dbReference>
<accession>A0ABV4TV43</accession>
<dbReference type="Pfam" id="PF01370">
    <property type="entry name" value="Epimerase"/>
    <property type="match status" value="1"/>
</dbReference>
<evidence type="ECO:0000256" key="4">
    <source>
        <dbReference type="ARBA" id="ARBA00007637"/>
    </source>
</evidence>
<sequence>MGGVLVTGGAGYIGSHVVRQLGERHEQVVVLDDLSTGHAGAVLHGELVLGDAGDATLIRELLQDYRLDAVMHFAARTVVPESVSDPLKYYRENSEKTRALAEAALEAGVENFIFSSSAAVYGIPPSIPVEEDAPLYPINPYGSSKLVSEWMLRDVAASGALRPVSLRYFNVAGADPGGRIGQSTPEATLLIKVACEAAIGLREEVAIYGTDYSTPDGTGVRDFIHVEDLASAHIQCLDHLRSGGQAATYNVGYGHGYSVREVLEAVERVHGAELPVREADRRPGDPPALVADTGRIRTELAWEPRYDDLDEIVRSALAWEQKLCGAHA</sequence>
<dbReference type="Gene3D" id="3.90.25.10">
    <property type="entry name" value="UDP-galactose 4-epimerase, domain 1"/>
    <property type="match status" value="1"/>
</dbReference>
<keyword evidence="13" id="KW-1185">Reference proteome</keyword>
<dbReference type="NCBIfam" id="TIGR01179">
    <property type="entry name" value="galE"/>
    <property type="match status" value="1"/>
</dbReference>
<dbReference type="Gene3D" id="3.40.50.720">
    <property type="entry name" value="NAD(P)-binding Rossmann-like Domain"/>
    <property type="match status" value="1"/>
</dbReference>
<evidence type="ECO:0000256" key="8">
    <source>
        <dbReference type="ARBA" id="ARBA00023235"/>
    </source>
</evidence>
<evidence type="ECO:0000256" key="1">
    <source>
        <dbReference type="ARBA" id="ARBA00000083"/>
    </source>
</evidence>
<dbReference type="InterPro" id="IPR005886">
    <property type="entry name" value="UDP_G4E"/>
</dbReference>
<proteinExistence type="inferred from homology"/>
<keyword evidence="8 10" id="KW-0413">Isomerase</keyword>
<comment type="pathway">
    <text evidence="3 10">Carbohydrate metabolism; galactose metabolism.</text>
</comment>
<dbReference type="CDD" id="cd05247">
    <property type="entry name" value="UDP_G4E_1_SDR_e"/>
    <property type="match status" value="1"/>
</dbReference>
<name>A0ABV4TV43_9GAMM</name>
<comment type="caution">
    <text evidence="12">The sequence shown here is derived from an EMBL/GenBank/DDBJ whole genome shotgun (WGS) entry which is preliminary data.</text>
</comment>
<evidence type="ECO:0000259" key="11">
    <source>
        <dbReference type="Pfam" id="PF01370"/>
    </source>
</evidence>
<evidence type="ECO:0000313" key="12">
    <source>
        <dbReference type="EMBL" id="MFA9460984.1"/>
    </source>
</evidence>
<organism evidence="12 13">
    <name type="scientific">Thiohalorhabdus methylotrophus</name>
    <dbReference type="NCBI Taxonomy" id="3242694"/>
    <lineage>
        <taxon>Bacteria</taxon>
        <taxon>Pseudomonadati</taxon>
        <taxon>Pseudomonadota</taxon>
        <taxon>Gammaproteobacteria</taxon>
        <taxon>Thiohalorhabdales</taxon>
        <taxon>Thiohalorhabdaceae</taxon>
        <taxon>Thiohalorhabdus</taxon>
    </lineage>
</organism>
<keyword evidence="9 10" id="KW-0119">Carbohydrate metabolism</keyword>
<dbReference type="EMBL" id="JBGUAW010000005">
    <property type="protein sequence ID" value="MFA9460984.1"/>
    <property type="molecule type" value="Genomic_DNA"/>
</dbReference>
<evidence type="ECO:0000256" key="6">
    <source>
        <dbReference type="ARBA" id="ARBA00018569"/>
    </source>
</evidence>
<evidence type="ECO:0000256" key="3">
    <source>
        <dbReference type="ARBA" id="ARBA00004947"/>
    </source>
</evidence>
<protein>
    <recommendedName>
        <fullName evidence="6 10">UDP-glucose 4-epimerase</fullName>
        <ecNumber evidence="5 10">5.1.3.2</ecNumber>
    </recommendedName>
</protein>
<evidence type="ECO:0000313" key="13">
    <source>
        <dbReference type="Proteomes" id="UP001575181"/>
    </source>
</evidence>
<evidence type="ECO:0000256" key="2">
    <source>
        <dbReference type="ARBA" id="ARBA00001911"/>
    </source>
</evidence>